<feature type="transmembrane region" description="Helical" evidence="4">
    <location>
        <begin position="6"/>
        <end position="24"/>
    </location>
</feature>
<dbReference type="InterPro" id="IPR013740">
    <property type="entry name" value="Redoxin"/>
</dbReference>
<reference evidence="6 7" key="1">
    <citation type="submission" date="2020-10" db="EMBL/GenBank/DDBJ databases">
        <title>complete genome sequencing of Lysobacter sp. H23M41.</title>
        <authorList>
            <person name="Bae J.-W."/>
            <person name="Lee S.-Y."/>
        </authorList>
    </citation>
    <scope>NUCLEOTIDE SEQUENCE [LARGE SCALE GENOMIC DNA]</scope>
    <source>
        <strain evidence="6 7">H23M41</strain>
    </source>
</reference>
<dbReference type="InterPro" id="IPR036249">
    <property type="entry name" value="Thioredoxin-like_sf"/>
</dbReference>
<dbReference type="InterPro" id="IPR013766">
    <property type="entry name" value="Thioredoxin_domain"/>
</dbReference>
<comment type="subcellular location">
    <subcellularLocation>
        <location evidence="1">Cell envelope</location>
    </subcellularLocation>
</comment>
<keyword evidence="3" id="KW-0676">Redox-active center</keyword>
<dbReference type="PANTHER" id="PTHR42852">
    <property type="entry name" value="THIOL:DISULFIDE INTERCHANGE PROTEIN DSBE"/>
    <property type="match status" value="1"/>
</dbReference>
<accession>A0A7S6UMW4</accession>
<dbReference type="SUPFAM" id="SSF52833">
    <property type="entry name" value="Thioredoxin-like"/>
    <property type="match status" value="1"/>
</dbReference>
<evidence type="ECO:0000256" key="3">
    <source>
        <dbReference type="ARBA" id="ARBA00023284"/>
    </source>
</evidence>
<evidence type="ECO:0000313" key="7">
    <source>
        <dbReference type="Proteomes" id="UP000593932"/>
    </source>
</evidence>
<dbReference type="Gene3D" id="3.40.30.10">
    <property type="entry name" value="Glutaredoxin"/>
    <property type="match status" value="1"/>
</dbReference>
<dbReference type="InterPro" id="IPR017937">
    <property type="entry name" value="Thioredoxin_CS"/>
</dbReference>
<dbReference type="PANTHER" id="PTHR42852:SF18">
    <property type="entry name" value="CHROMOSOME UNDETERMINED SCAFFOLD_47, WHOLE GENOME SHOTGUN SEQUENCE"/>
    <property type="match status" value="1"/>
</dbReference>
<dbReference type="Pfam" id="PF08534">
    <property type="entry name" value="Redoxin"/>
    <property type="match status" value="1"/>
</dbReference>
<keyword evidence="2" id="KW-0201">Cytochrome c-type biogenesis</keyword>
<keyword evidence="4" id="KW-1133">Transmembrane helix</keyword>
<keyword evidence="4" id="KW-0812">Transmembrane</keyword>
<evidence type="ECO:0000259" key="5">
    <source>
        <dbReference type="PROSITE" id="PS51352"/>
    </source>
</evidence>
<dbReference type="PROSITE" id="PS00194">
    <property type="entry name" value="THIOREDOXIN_1"/>
    <property type="match status" value="1"/>
</dbReference>
<organism evidence="6 7">
    <name type="scientific">Novilysobacter avium</name>
    <dbReference type="NCBI Taxonomy" id="2781023"/>
    <lineage>
        <taxon>Bacteria</taxon>
        <taxon>Pseudomonadati</taxon>
        <taxon>Pseudomonadota</taxon>
        <taxon>Gammaproteobacteria</taxon>
        <taxon>Lysobacterales</taxon>
        <taxon>Lysobacteraceae</taxon>
        <taxon>Novilysobacter</taxon>
    </lineage>
</organism>
<name>A0A7S6UMW4_9GAMM</name>
<dbReference type="CDD" id="cd02966">
    <property type="entry name" value="TlpA_like_family"/>
    <property type="match status" value="1"/>
</dbReference>
<feature type="domain" description="Thioredoxin" evidence="5">
    <location>
        <begin position="147"/>
        <end position="284"/>
    </location>
</feature>
<feature type="transmembrane region" description="Helical" evidence="4">
    <location>
        <begin position="125"/>
        <end position="146"/>
    </location>
</feature>
<dbReference type="RefSeq" id="WP_194035590.1">
    <property type="nucleotide sequence ID" value="NZ_CP063657.1"/>
</dbReference>
<evidence type="ECO:0000256" key="1">
    <source>
        <dbReference type="ARBA" id="ARBA00004196"/>
    </source>
</evidence>
<sequence length="297" mass="31907">MLSLGPFPLPAALLAVSLIIAILVSRQFATRLSSGGTTSSIASAEPDAHASPDRTASSVIFDMFFIGILVARLAFVLRWLPAYMAEPWSVLRIGDGGFTWWAGLLAALGWGAWKLRQRPGRRVPLIAGCVSGLLAWGALLGSMWLMHHSSVELPSTEMTTLDDERVTLSEMSGRPLVVNLWATWCPPCRREMPVLAKGQQSTPEVGFVFVNQGEGPEQIRDYLQAEGLALDNVLLDPFSSLMNEMGARGLPTTLFFGADGRLVDFHMGELTQAGLASKLKAIAGSPGPISPTPPEVP</sequence>
<feature type="transmembrane region" description="Helical" evidence="4">
    <location>
        <begin position="97"/>
        <end position="113"/>
    </location>
</feature>
<protein>
    <submittedName>
        <fullName evidence="6">TlpA family protein disulfide reductase</fullName>
    </submittedName>
</protein>
<feature type="transmembrane region" description="Helical" evidence="4">
    <location>
        <begin position="59"/>
        <end position="77"/>
    </location>
</feature>
<keyword evidence="4" id="KW-0472">Membrane</keyword>
<evidence type="ECO:0000313" key="6">
    <source>
        <dbReference type="EMBL" id="QOW23116.1"/>
    </source>
</evidence>
<evidence type="ECO:0000256" key="4">
    <source>
        <dbReference type="SAM" id="Phobius"/>
    </source>
</evidence>
<dbReference type="PROSITE" id="PS51352">
    <property type="entry name" value="THIOREDOXIN_2"/>
    <property type="match status" value="1"/>
</dbReference>
<proteinExistence type="predicted"/>
<dbReference type="InterPro" id="IPR050553">
    <property type="entry name" value="Thioredoxin_ResA/DsbE_sf"/>
</dbReference>
<keyword evidence="7" id="KW-1185">Reference proteome</keyword>
<dbReference type="Proteomes" id="UP000593932">
    <property type="component" value="Chromosome"/>
</dbReference>
<gene>
    <name evidence="6" type="ORF">INQ42_06095</name>
</gene>
<dbReference type="InterPro" id="IPR001640">
    <property type="entry name" value="Lgt"/>
</dbReference>
<dbReference type="Pfam" id="PF01790">
    <property type="entry name" value="LGT"/>
    <property type="match status" value="1"/>
</dbReference>
<evidence type="ECO:0000256" key="2">
    <source>
        <dbReference type="ARBA" id="ARBA00022748"/>
    </source>
</evidence>
<dbReference type="EMBL" id="CP063657">
    <property type="protein sequence ID" value="QOW23116.1"/>
    <property type="molecule type" value="Genomic_DNA"/>
</dbReference>